<reference evidence="3" key="1">
    <citation type="journal article" date="2010" name="Nat. Biotechnol.">
        <title>Draft genome sequence of the oilseed species Ricinus communis.</title>
        <authorList>
            <person name="Chan A.P."/>
            <person name="Crabtree J."/>
            <person name="Zhao Q."/>
            <person name="Lorenzi H."/>
            <person name="Orvis J."/>
            <person name="Puiu D."/>
            <person name="Melake-Berhan A."/>
            <person name="Jones K.M."/>
            <person name="Redman J."/>
            <person name="Chen G."/>
            <person name="Cahoon E.B."/>
            <person name="Gedil M."/>
            <person name="Stanke M."/>
            <person name="Haas B.J."/>
            <person name="Wortman J.R."/>
            <person name="Fraser-Liggett C.M."/>
            <person name="Ravel J."/>
            <person name="Rabinowicz P.D."/>
        </authorList>
    </citation>
    <scope>NUCLEOTIDE SEQUENCE [LARGE SCALE GENOMIC DNA]</scope>
    <source>
        <strain evidence="3">cv. Hale</strain>
    </source>
</reference>
<dbReference type="Proteomes" id="UP000008311">
    <property type="component" value="Unassembled WGS sequence"/>
</dbReference>
<gene>
    <name evidence="2" type="ORF">RCOM_0920730</name>
</gene>
<dbReference type="InParanoid" id="B9RNU0"/>
<sequence>MAAKYLRVKLHAKLRQKTCQTETKETECVSMEHACRIKSLSQEKESHSTAAIKIEWWKKSDLTWGFMKTCSFEMRCQFQLLPNDISTGFMAIRPEKHCQKEATLLHGCVLALPLPVFSFFFLGIL</sequence>
<evidence type="ECO:0000313" key="3">
    <source>
        <dbReference type="Proteomes" id="UP000008311"/>
    </source>
</evidence>
<dbReference type="AlphaFoldDB" id="B9RNU0"/>
<keyword evidence="3" id="KW-1185">Reference proteome</keyword>
<dbReference type="EMBL" id="EQ973791">
    <property type="protein sequence ID" value="EEF46858.1"/>
    <property type="molecule type" value="Genomic_DNA"/>
</dbReference>
<accession>B9RNU0</accession>
<name>B9RNU0_RICCO</name>
<keyword evidence="1" id="KW-0472">Membrane</keyword>
<proteinExistence type="predicted"/>
<evidence type="ECO:0000313" key="2">
    <source>
        <dbReference type="EMBL" id="EEF46858.1"/>
    </source>
</evidence>
<organism evidence="2 3">
    <name type="scientific">Ricinus communis</name>
    <name type="common">Castor bean</name>
    <dbReference type="NCBI Taxonomy" id="3988"/>
    <lineage>
        <taxon>Eukaryota</taxon>
        <taxon>Viridiplantae</taxon>
        <taxon>Streptophyta</taxon>
        <taxon>Embryophyta</taxon>
        <taxon>Tracheophyta</taxon>
        <taxon>Spermatophyta</taxon>
        <taxon>Magnoliopsida</taxon>
        <taxon>eudicotyledons</taxon>
        <taxon>Gunneridae</taxon>
        <taxon>Pentapetalae</taxon>
        <taxon>rosids</taxon>
        <taxon>fabids</taxon>
        <taxon>Malpighiales</taxon>
        <taxon>Euphorbiaceae</taxon>
        <taxon>Acalyphoideae</taxon>
        <taxon>Acalypheae</taxon>
        <taxon>Ricinus</taxon>
    </lineage>
</organism>
<evidence type="ECO:0000256" key="1">
    <source>
        <dbReference type="SAM" id="Phobius"/>
    </source>
</evidence>
<keyword evidence="1" id="KW-1133">Transmembrane helix</keyword>
<feature type="transmembrane region" description="Helical" evidence="1">
    <location>
        <begin position="103"/>
        <end position="124"/>
    </location>
</feature>
<protein>
    <submittedName>
        <fullName evidence="2">Uncharacterized protein</fullName>
    </submittedName>
</protein>
<keyword evidence="1" id="KW-0812">Transmembrane</keyword>